<evidence type="ECO:0000256" key="1">
    <source>
        <dbReference type="ARBA" id="ARBA00001933"/>
    </source>
</evidence>
<dbReference type="Gene3D" id="3.40.640.10">
    <property type="entry name" value="Type I PLP-dependent aspartate aminotransferase-like (Major domain)"/>
    <property type="match status" value="1"/>
</dbReference>
<dbReference type="Gene3D" id="3.90.1150.10">
    <property type="entry name" value="Aspartate Aminotransferase, domain 1"/>
    <property type="match status" value="1"/>
</dbReference>
<dbReference type="GO" id="GO:0030170">
    <property type="term" value="F:pyridoxal phosphate binding"/>
    <property type="evidence" value="ECO:0007669"/>
    <property type="project" value="InterPro"/>
</dbReference>
<protein>
    <recommendedName>
        <fullName evidence="8">L-lysine-epsilon aminotransferase</fullName>
        <ecNumber evidence="3">2.6.1.36</ecNumber>
    </recommendedName>
    <alternativeName>
        <fullName evidence="7">Lysine 6-aminotransferase</fullName>
    </alternativeName>
</protein>
<evidence type="ECO:0000256" key="9">
    <source>
        <dbReference type="RuleBase" id="RU003560"/>
    </source>
</evidence>
<dbReference type="EMBL" id="ABOX02000028">
    <property type="protein sequence ID" value="EEF59395.1"/>
    <property type="molecule type" value="Genomic_DNA"/>
</dbReference>
<dbReference type="OrthoDB" id="9801834at2"/>
<dbReference type="InterPro" id="IPR017657">
    <property type="entry name" value="L-lysine_6-transaminase"/>
</dbReference>
<dbReference type="STRING" id="320771.Cflav_PD2239"/>
<dbReference type="InterPro" id="IPR015424">
    <property type="entry name" value="PyrdxlP-dep_Trfase"/>
</dbReference>
<dbReference type="InterPro" id="IPR049704">
    <property type="entry name" value="Aminotrans_3_PPA_site"/>
</dbReference>
<keyword evidence="4" id="KW-0032">Aminotransferase</keyword>
<accession>B9XL44</accession>
<keyword evidence="5" id="KW-0808">Transferase</keyword>
<dbReference type="RefSeq" id="WP_007416537.1">
    <property type="nucleotide sequence ID" value="NZ_ABOX02000028.1"/>
</dbReference>
<dbReference type="InterPro" id="IPR015421">
    <property type="entry name" value="PyrdxlP-dep_Trfase_major"/>
</dbReference>
<evidence type="ECO:0000256" key="4">
    <source>
        <dbReference type="ARBA" id="ARBA00022576"/>
    </source>
</evidence>
<keyword evidence="6 9" id="KW-0663">Pyridoxal phosphate</keyword>
<gene>
    <name evidence="10" type="ORF">Cflav_PD2239</name>
</gene>
<dbReference type="Pfam" id="PF00202">
    <property type="entry name" value="Aminotran_3"/>
    <property type="match status" value="1"/>
</dbReference>
<dbReference type="PANTHER" id="PTHR43206:SF2">
    <property type="entry name" value="4-AMINOBUTYRATE AMINOTRANSFERASE GABT"/>
    <property type="match status" value="1"/>
</dbReference>
<dbReference type="AlphaFoldDB" id="B9XL44"/>
<comment type="similarity">
    <text evidence="2 9">Belongs to the class-III pyridoxal-phosphate-dependent aminotransferase family.</text>
</comment>
<dbReference type="GO" id="GO:0017000">
    <property type="term" value="P:antibiotic biosynthetic process"/>
    <property type="evidence" value="ECO:0007669"/>
    <property type="project" value="InterPro"/>
</dbReference>
<dbReference type="CDD" id="cd00610">
    <property type="entry name" value="OAT_like"/>
    <property type="match status" value="1"/>
</dbReference>
<comment type="cofactor">
    <cofactor evidence="1">
        <name>pyridoxal 5'-phosphate</name>
        <dbReference type="ChEBI" id="CHEBI:597326"/>
    </cofactor>
</comment>
<name>B9XL44_PEDPL</name>
<evidence type="ECO:0000256" key="3">
    <source>
        <dbReference type="ARBA" id="ARBA00013071"/>
    </source>
</evidence>
<comment type="caution">
    <text evidence="10">The sequence shown here is derived from an EMBL/GenBank/DDBJ whole genome shotgun (WGS) entry which is preliminary data.</text>
</comment>
<sequence>MPTIEKFSSKETGSKPAAKIRGTIAARDVIAELEKHILVDGFKIVIDLEKSRGSILVDAPSGREIVDLYSFYASTPVGYNHPYLSRPDVEADLLAAAKIKVANADMYSVQYATFVDTFARVMPLPPLNRFFFIEGGALAVENALKAAMDWKVRKNLAAGLGERGTEIIHFERAFHGRTGYTMSLTNTDPKKVQYFAKFPWPRISSPYIDYSLPAAQRAQAAAEKEKLAEKQIREVIAQKGPDIAAIIIEPVQGEGGDNHFRTEWFKTLRSICDENDILLIFDEVQTGMGLTGKGWCCEHFGVMPDLLSFGKKAQVCGIMAGPRLDEVKENVFRVPSRINSTWGGNFTDFVRSTHFLRIIEEEKLVENARLKGELFQSELQNLARKHPVISAVRGRGLMLAFDLPNGTMRDAFWKGSYELGLLVVRCGDRSIRLRPVLDVKEDTIEAALRIMDGECRRLNT</sequence>
<dbReference type="PROSITE" id="PS00600">
    <property type="entry name" value="AA_TRANSFER_CLASS_3"/>
    <property type="match status" value="1"/>
</dbReference>
<dbReference type="EC" id="2.6.1.36" evidence="3"/>
<proteinExistence type="inferred from homology"/>
<dbReference type="PANTHER" id="PTHR43206">
    <property type="entry name" value="AMINOTRANSFERASE"/>
    <property type="match status" value="1"/>
</dbReference>
<dbReference type="GO" id="GO:0009450">
    <property type="term" value="P:gamma-aminobutyric acid catabolic process"/>
    <property type="evidence" value="ECO:0007669"/>
    <property type="project" value="TreeGrafter"/>
</dbReference>
<evidence type="ECO:0000313" key="10">
    <source>
        <dbReference type="EMBL" id="EEF59395.1"/>
    </source>
</evidence>
<evidence type="ECO:0000256" key="5">
    <source>
        <dbReference type="ARBA" id="ARBA00022679"/>
    </source>
</evidence>
<reference evidence="10 11" key="1">
    <citation type="journal article" date="2011" name="J. Bacteriol.">
        <title>Genome sequence of 'Pedosphaera parvula' Ellin514, an aerobic Verrucomicrobial isolate from pasture soil.</title>
        <authorList>
            <person name="Kant R."/>
            <person name="van Passel M.W."/>
            <person name="Sangwan P."/>
            <person name="Palva A."/>
            <person name="Lucas S."/>
            <person name="Copeland A."/>
            <person name="Lapidus A."/>
            <person name="Glavina Del Rio T."/>
            <person name="Dalin E."/>
            <person name="Tice H."/>
            <person name="Bruce D."/>
            <person name="Goodwin L."/>
            <person name="Pitluck S."/>
            <person name="Chertkov O."/>
            <person name="Larimer F.W."/>
            <person name="Land M.L."/>
            <person name="Hauser L."/>
            <person name="Brettin T.S."/>
            <person name="Detter J.C."/>
            <person name="Han S."/>
            <person name="de Vos W.M."/>
            <person name="Janssen P.H."/>
            <person name="Smidt H."/>
        </authorList>
    </citation>
    <scope>NUCLEOTIDE SEQUENCE [LARGE SCALE GENOMIC DNA]</scope>
    <source>
        <strain evidence="10 11">Ellin514</strain>
    </source>
</reference>
<evidence type="ECO:0000256" key="8">
    <source>
        <dbReference type="ARBA" id="ARBA00050040"/>
    </source>
</evidence>
<evidence type="ECO:0000256" key="6">
    <source>
        <dbReference type="ARBA" id="ARBA00022898"/>
    </source>
</evidence>
<dbReference type="Proteomes" id="UP000003688">
    <property type="component" value="Unassembled WGS sequence"/>
</dbReference>
<keyword evidence="11" id="KW-1185">Reference proteome</keyword>
<dbReference type="InterPro" id="IPR015422">
    <property type="entry name" value="PyrdxlP-dep_Trfase_small"/>
</dbReference>
<evidence type="ECO:0000313" key="11">
    <source>
        <dbReference type="Proteomes" id="UP000003688"/>
    </source>
</evidence>
<dbReference type="InterPro" id="IPR005814">
    <property type="entry name" value="Aminotrans_3"/>
</dbReference>
<evidence type="ECO:0000256" key="2">
    <source>
        <dbReference type="ARBA" id="ARBA00008954"/>
    </source>
</evidence>
<dbReference type="NCBIfam" id="TIGR03251">
    <property type="entry name" value="LAT_fam"/>
    <property type="match status" value="1"/>
</dbReference>
<organism evidence="10 11">
    <name type="scientific">Pedosphaera parvula (strain Ellin514)</name>
    <dbReference type="NCBI Taxonomy" id="320771"/>
    <lineage>
        <taxon>Bacteria</taxon>
        <taxon>Pseudomonadati</taxon>
        <taxon>Verrucomicrobiota</taxon>
        <taxon>Pedosphaerae</taxon>
        <taxon>Pedosphaerales</taxon>
        <taxon>Pedosphaeraceae</taxon>
        <taxon>Pedosphaera</taxon>
    </lineage>
</organism>
<dbReference type="GO" id="GO:0045484">
    <property type="term" value="F:L-lysine 6-transaminase activity"/>
    <property type="evidence" value="ECO:0007669"/>
    <property type="project" value="UniProtKB-EC"/>
</dbReference>
<dbReference type="SUPFAM" id="SSF53383">
    <property type="entry name" value="PLP-dependent transferases"/>
    <property type="match status" value="1"/>
</dbReference>
<evidence type="ECO:0000256" key="7">
    <source>
        <dbReference type="ARBA" id="ARBA00030921"/>
    </source>
</evidence>
<dbReference type="PIRSF" id="PIRSF000521">
    <property type="entry name" value="Transaminase_4ab_Lys_Orn"/>
    <property type="match status" value="1"/>
</dbReference>